<dbReference type="PANTHER" id="PTHR34631:SF3">
    <property type="entry name" value="ISSOD12 TRANSPOSASE TNPA_ISSOD12"/>
    <property type="match status" value="1"/>
</dbReference>
<dbReference type="PATRIC" id="fig|2287.9.peg.1966"/>
<accession>A0A157T262</accession>
<organism evidence="2 3">
    <name type="scientific">Saccharolobus solfataricus</name>
    <name type="common">Sulfolobus solfataricus</name>
    <dbReference type="NCBI Taxonomy" id="2287"/>
    <lineage>
        <taxon>Archaea</taxon>
        <taxon>Thermoproteota</taxon>
        <taxon>Thermoprotei</taxon>
        <taxon>Sulfolobales</taxon>
        <taxon>Sulfolobaceae</taxon>
        <taxon>Saccharolobus</taxon>
    </lineage>
</organism>
<dbReference type="AlphaFoldDB" id="A0A157T262"/>
<feature type="compositionally biased region" description="Basic and acidic residues" evidence="1">
    <location>
        <begin position="94"/>
        <end position="105"/>
    </location>
</feature>
<evidence type="ECO:0000256" key="1">
    <source>
        <dbReference type="SAM" id="MobiDB-lite"/>
    </source>
</evidence>
<dbReference type="PANTHER" id="PTHR34631">
    <property type="match status" value="1"/>
</dbReference>
<protein>
    <submittedName>
        <fullName evidence="2">ORF1 in transposon ISC1058</fullName>
    </submittedName>
</protein>
<evidence type="ECO:0000313" key="3">
    <source>
        <dbReference type="Proteomes" id="UP000076770"/>
    </source>
</evidence>
<sequence length="105" mass="12896">MGKSKYKRDWSKYDENVITRYKLMFPFYVFEHWWDLLAEENRNARTKYKAPKEFNDFLAFLHIFLPCNRRSIKSLRTIENHPHKPRLLNNMGESEEHEHNLPRGK</sequence>
<gene>
    <name evidence="2" type="ORF">SSOP1_1878</name>
</gene>
<dbReference type="Proteomes" id="UP000076770">
    <property type="component" value="Chromosome i"/>
</dbReference>
<dbReference type="InterPro" id="IPR053172">
    <property type="entry name" value="Tn903_transposase"/>
</dbReference>
<feature type="region of interest" description="Disordered" evidence="1">
    <location>
        <begin position="83"/>
        <end position="105"/>
    </location>
</feature>
<evidence type="ECO:0000313" key="2">
    <source>
        <dbReference type="EMBL" id="SAI85432.1"/>
    </source>
</evidence>
<dbReference type="EMBL" id="LT549890">
    <property type="protein sequence ID" value="SAI85432.1"/>
    <property type="molecule type" value="Genomic_DNA"/>
</dbReference>
<name>A0A157T262_SACSO</name>
<reference evidence="3" key="1">
    <citation type="submission" date="2016-04" db="EMBL/GenBank/DDBJ databases">
        <authorList>
            <person name="Shah S.A."/>
            <person name="Garrett R.A."/>
        </authorList>
    </citation>
    <scope>NUCLEOTIDE SEQUENCE [LARGE SCALE GENOMIC DNA]</scope>
    <source>
        <strain evidence="3">ATCC 35091 / DSM 1616 / JCM 8930 / NBRC 15331 / P1</strain>
    </source>
</reference>
<proteinExistence type="predicted"/>